<sequence length="133" mass="14861">MLDILPTSGPLHEFAVFATSLAYTSAEIAAAFEYLDRKERRTDPPGEFDHRGRFFAAERTLAVTFCRAPSARWPFPQMLAARTADHCAELFGVDVAKHVKRLALAFGRFRGGETFEDLRPLLTPGIRARQAAH</sequence>
<gene>
    <name evidence="1" type="ORF">BMI91_05660</name>
</gene>
<dbReference type="RefSeq" id="WP_078604230.1">
    <property type="nucleotide sequence ID" value="NZ_MPZV01000001.1"/>
</dbReference>
<dbReference type="EMBL" id="MPZV01000001">
    <property type="protein sequence ID" value="OOY25874.1"/>
    <property type="molecule type" value="Genomic_DNA"/>
</dbReference>
<reference evidence="1 2" key="1">
    <citation type="submission" date="2016-11" db="EMBL/GenBank/DDBJ databases">
        <title>A multilocus sequence analysis scheme for characterization of bacteria in the genus Thioclava.</title>
        <authorList>
            <person name="Liu Y."/>
            <person name="Shao Z."/>
        </authorList>
    </citation>
    <scope>NUCLEOTIDE SEQUENCE [LARGE SCALE GENOMIC DNA]</scope>
    <source>
        <strain evidence="1 2">TAW-CT134</strain>
    </source>
</reference>
<dbReference type="Proteomes" id="UP000190787">
    <property type="component" value="Unassembled WGS sequence"/>
</dbReference>
<comment type="caution">
    <text evidence="1">The sequence shown here is derived from an EMBL/GenBank/DDBJ whole genome shotgun (WGS) entry which is preliminary data.</text>
</comment>
<name>A0ABX3N1Q8_9RHOB</name>
<accession>A0ABX3N1Q8</accession>
<organism evidence="1 2">
    <name type="scientific">Thioclava sediminum</name>
    <dbReference type="NCBI Taxonomy" id="1915319"/>
    <lineage>
        <taxon>Bacteria</taxon>
        <taxon>Pseudomonadati</taxon>
        <taxon>Pseudomonadota</taxon>
        <taxon>Alphaproteobacteria</taxon>
        <taxon>Rhodobacterales</taxon>
        <taxon>Paracoccaceae</taxon>
        <taxon>Thioclava</taxon>
    </lineage>
</organism>
<keyword evidence="2" id="KW-1185">Reference proteome</keyword>
<proteinExistence type="predicted"/>
<evidence type="ECO:0000313" key="2">
    <source>
        <dbReference type="Proteomes" id="UP000190787"/>
    </source>
</evidence>
<protein>
    <submittedName>
        <fullName evidence="1">Uncharacterized protein</fullName>
    </submittedName>
</protein>
<evidence type="ECO:0000313" key="1">
    <source>
        <dbReference type="EMBL" id="OOY25874.1"/>
    </source>
</evidence>